<keyword evidence="2 10" id="KW-0378">Hydrolase</keyword>
<keyword evidence="11" id="KW-1185">Reference proteome</keyword>
<dbReference type="InterPro" id="IPR032311">
    <property type="entry name" value="DUF4982"/>
</dbReference>
<evidence type="ECO:0000259" key="8">
    <source>
        <dbReference type="Pfam" id="PF16355"/>
    </source>
</evidence>
<feature type="chain" id="PRO_5025596035" evidence="4">
    <location>
        <begin position="23"/>
        <end position="898"/>
    </location>
</feature>
<feature type="domain" description="DUF4982" evidence="8">
    <location>
        <begin position="719"/>
        <end position="778"/>
    </location>
</feature>
<feature type="signal peptide" evidence="4">
    <location>
        <begin position="1"/>
        <end position="22"/>
    </location>
</feature>
<protein>
    <submittedName>
        <fullName evidence="10">Glycoside hydrolase family 2 protein</fullName>
    </submittedName>
</protein>
<evidence type="ECO:0000313" key="11">
    <source>
        <dbReference type="Proteomes" id="UP000799779"/>
    </source>
</evidence>
<proteinExistence type="inferred from homology"/>
<sequence>MSFKNRGLAALSLLFLVHGSLAETSPTKNPQQNLAPSGRERVSINTGWRFLRSETNPDKVSYAERPGLPSTSGTEPLEPWILPAGNDFIKDPTKRHQRPAGNPKTDVVFTQKSFDDKAWETVDLPHDWAIKGPFYTGNNVPVSGGMGRLPIHGVGWYRRKITLVSEDEGKLIYLDIDGAMSYAMVWLNGNLVGGWPHPYNSFRLDLTPYLVLGDSNQLAIRLENPTESSRWYPGGGIYRNVWLTKINPVHVDQWGTYITSKEVSTQSATIDTSIQVKNKANVSSQVEVVTDVHIFDSRVGRVGQRVASFPSVTLNILGGEVQTLNGSVKIENPRLWGPPPIQRPNLYVAITRLRSRNKTMDTYETQFGIRSVIYSADQGLLVNGEHVRIQGVNQHHDLGALGAAFNVRAAERQLEVLQELGCNAIRMSHNPPAPELLELTDQMGFLVINEVFDMWQLQKTTADYHLLFSDWYEPDLRAFLRRDRNHPSVLAWSFGNEVGEQTTGESGAVLARRLHEIVREEDPTRHTTASMNAAEPNMPFPQALDIVSLNYQGEGFRDTPAYSNLPGRKTKPLYADFHKAFPEKMILSSETAATVSTRGTYIFPVTQDISAPVNDTSGGNSTLLHVSAYELYTANFGSSPDKVFAAQDKNPYVAGEFVWSGWDYLGEPTPYYSARSSYFGIIDLAGFKKDRFYLYQSRWRPDLKMAHILPHWTWPNRVGQTTPVHVFSAASEAELFLNGKSQGTKKKEGPSYRFRWDDVKYQPGELHVVTYKNNGVWAEDTVRSAGKAAKLEMQADRTVINADGNDLSFVTVKIVDDNEITVPQASNVITFSVSGAGEIIATDNGDPTDFTAFPSKERKAFNGLALAIIRSKAQKSGFINVMATAEGLKAVQVNLTSA</sequence>
<dbReference type="PANTHER" id="PTHR42732:SF1">
    <property type="entry name" value="BETA-MANNOSIDASE"/>
    <property type="match status" value="1"/>
</dbReference>
<comment type="similarity">
    <text evidence="1">Belongs to the glycosyl hydrolase 2 family.</text>
</comment>
<dbReference type="Pfam" id="PF16355">
    <property type="entry name" value="DUF4982"/>
    <property type="match status" value="1"/>
</dbReference>
<feature type="domain" description="Glycoside hydrolase family 2 catalytic" evidence="6">
    <location>
        <begin position="377"/>
        <end position="537"/>
    </location>
</feature>
<dbReference type="NCBIfam" id="NF041463">
    <property type="entry name" value="GalB"/>
    <property type="match status" value="1"/>
</dbReference>
<evidence type="ECO:0000259" key="9">
    <source>
        <dbReference type="Pfam" id="PF18565"/>
    </source>
</evidence>
<dbReference type="SUPFAM" id="SSF49303">
    <property type="entry name" value="beta-Galactosidase/glucuronidase domain"/>
    <property type="match status" value="1"/>
</dbReference>
<dbReference type="InterPro" id="IPR008979">
    <property type="entry name" value="Galactose-bd-like_sf"/>
</dbReference>
<dbReference type="InterPro" id="IPR013783">
    <property type="entry name" value="Ig-like_fold"/>
</dbReference>
<dbReference type="InterPro" id="IPR006104">
    <property type="entry name" value="Glyco_hydro_2_N"/>
</dbReference>
<dbReference type="InterPro" id="IPR008964">
    <property type="entry name" value="Invasin/intimin_cell_adhesion"/>
</dbReference>
<dbReference type="InterPro" id="IPR051913">
    <property type="entry name" value="GH2_Domain-Containing"/>
</dbReference>
<dbReference type="InterPro" id="IPR017853">
    <property type="entry name" value="GH"/>
</dbReference>
<evidence type="ECO:0000256" key="3">
    <source>
        <dbReference type="ARBA" id="ARBA00023295"/>
    </source>
</evidence>
<evidence type="ECO:0000256" key="4">
    <source>
        <dbReference type="SAM" id="SignalP"/>
    </source>
</evidence>
<accession>A0A6A5W322</accession>
<dbReference type="GO" id="GO:0004553">
    <property type="term" value="F:hydrolase activity, hydrolyzing O-glycosyl compounds"/>
    <property type="evidence" value="ECO:0007669"/>
    <property type="project" value="InterPro"/>
</dbReference>
<gene>
    <name evidence="10" type="ORF">P154DRAFT_609185</name>
</gene>
<dbReference type="InterPro" id="IPR040605">
    <property type="entry name" value="Glyco_hydro2_dom5"/>
</dbReference>
<evidence type="ECO:0000256" key="1">
    <source>
        <dbReference type="ARBA" id="ARBA00007401"/>
    </source>
</evidence>
<reference evidence="10" key="1">
    <citation type="journal article" date="2020" name="Stud. Mycol.">
        <title>101 Dothideomycetes genomes: a test case for predicting lifestyles and emergence of pathogens.</title>
        <authorList>
            <person name="Haridas S."/>
            <person name="Albert R."/>
            <person name="Binder M."/>
            <person name="Bloem J."/>
            <person name="Labutti K."/>
            <person name="Salamov A."/>
            <person name="Andreopoulos B."/>
            <person name="Baker S."/>
            <person name="Barry K."/>
            <person name="Bills G."/>
            <person name="Bluhm B."/>
            <person name="Cannon C."/>
            <person name="Castanera R."/>
            <person name="Culley D."/>
            <person name="Daum C."/>
            <person name="Ezra D."/>
            <person name="Gonzalez J."/>
            <person name="Henrissat B."/>
            <person name="Kuo A."/>
            <person name="Liang C."/>
            <person name="Lipzen A."/>
            <person name="Lutzoni F."/>
            <person name="Magnuson J."/>
            <person name="Mondo S."/>
            <person name="Nolan M."/>
            <person name="Ohm R."/>
            <person name="Pangilinan J."/>
            <person name="Park H.-J."/>
            <person name="Ramirez L."/>
            <person name="Alfaro M."/>
            <person name="Sun H."/>
            <person name="Tritt A."/>
            <person name="Yoshinaga Y."/>
            <person name="Zwiers L.-H."/>
            <person name="Turgeon B."/>
            <person name="Goodwin S."/>
            <person name="Spatafora J."/>
            <person name="Crous P."/>
            <person name="Grigoriev I."/>
        </authorList>
    </citation>
    <scope>NUCLEOTIDE SEQUENCE</scope>
    <source>
        <strain evidence="10">CBS 123094</strain>
    </source>
</reference>
<dbReference type="Pfam" id="PF00703">
    <property type="entry name" value="Glyco_hydro_2"/>
    <property type="match status" value="1"/>
</dbReference>
<feature type="domain" description="Glycoside hydrolase family 2 immunoglobulin-like beta-sandwich" evidence="5">
    <location>
        <begin position="255"/>
        <end position="370"/>
    </location>
</feature>
<dbReference type="InterPro" id="IPR048229">
    <property type="entry name" value="GalB-like"/>
</dbReference>
<dbReference type="Gene3D" id="3.20.20.80">
    <property type="entry name" value="Glycosidases"/>
    <property type="match status" value="1"/>
</dbReference>
<dbReference type="SUPFAM" id="SSF49785">
    <property type="entry name" value="Galactose-binding domain-like"/>
    <property type="match status" value="1"/>
</dbReference>
<feature type="domain" description="Glycoside hydrolase family 2" evidence="9">
    <location>
        <begin position="791"/>
        <end position="893"/>
    </location>
</feature>
<dbReference type="AlphaFoldDB" id="A0A6A5W322"/>
<dbReference type="SUPFAM" id="SSF49373">
    <property type="entry name" value="Invasin/intimin cell-adhesion fragments"/>
    <property type="match status" value="1"/>
</dbReference>
<dbReference type="Pfam" id="PF02836">
    <property type="entry name" value="Glyco_hydro_2_C"/>
    <property type="match status" value="1"/>
</dbReference>
<evidence type="ECO:0000313" key="10">
    <source>
        <dbReference type="EMBL" id="KAF1996302.1"/>
    </source>
</evidence>
<dbReference type="Proteomes" id="UP000799779">
    <property type="component" value="Unassembled WGS sequence"/>
</dbReference>
<evidence type="ECO:0000256" key="2">
    <source>
        <dbReference type="ARBA" id="ARBA00022801"/>
    </source>
</evidence>
<keyword evidence="3" id="KW-0326">Glycosidase</keyword>
<evidence type="ECO:0000259" key="7">
    <source>
        <dbReference type="Pfam" id="PF02837"/>
    </source>
</evidence>
<dbReference type="EMBL" id="ML977627">
    <property type="protein sequence ID" value="KAF1996302.1"/>
    <property type="molecule type" value="Genomic_DNA"/>
</dbReference>
<dbReference type="Pfam" id="PF18565">
    <property type="entry name" value="Glyco_hydro2_C5"/>
    <property type="match status" value="1"/>
</dbReference>
<dbReference type="PRINTS" id="PR00132">
    <property type="entry name" value="GLHYDRLASE2"/>
</dbReference>
<evidence type="ECO:0000259" key="6">
    <source>
        <dbReference type="Pfam" id="PF02836"/>
    </source>
</evidence>
<dbReference type="InterPro" id="IPR036156">
    <property type="entry name" value="Beta-gal/glucu_dom_sf"/>
</dbReference>
<dbReference type="GO" id="GO:0005975">
    <property type="term" value="P:carbohydrate metabolic process"/>
    <property type="evidence" value="ECO:0007669"/>
    <property type="project" value="InterPro"/>
</dbReference>
<dbReference type="Gene3D" id="2.60.120.260">
    <property type="entry name" value="Galactose-binding domain-like"/>
    <property type="match status" value="1"/>
</dbReference>
<organism evidence="10 11">
    <name type="scientific">Amniculicola lignicola CBS 123094</name>
    <dbReference type="NCBI Taxonomy" id="1392246"/>
    <lineage>
        <taxon>Eukaryota</taxon>
        <taxon>Fungi</taxon>
        <taxon>Dikarya</taxon>
        <taxon>Ascomycota</taxon>
        <taxon>Pezizomycotina</taxon>
        <taxon>Dothideomycetes</taxon>
        <taxon>Pleosporomycetidae</taxon>
        <taxon>Pleosporales</taxon>
        <taxon>Amniculicolaceae</taxon>
        <taxon>Amniculicola</taxon>
    </lineage>
</organism>
<dbReference type="PANTHER" id="PTHR42732">
    <property type="entry name" value="BETA-GALACTOSIDASE"/>
    <property type="match status" value="1"/>
</dbReference>
<dbReference type="Pfam" id="PF02837">
    <property type="entry name" value="Glyco_hydro_2_N"/>
    <property type="match status" value="1"/>
</dbReference>
<dbReference type="OrthoDB" id="408532at2759"/>
<dbReference type="SUPFAM" id="SSF51445">
    <property type="entry name" value="(Trans)glycosidases"/>
    <property type="match status" value="1"/>
</dbReference>
<name>A0A6A5W322_9PLEO</name>
<keyword evidence="4" id="KW-0732">Signal</keyword>
<dbReference type="Gene3D" id="2.60.40.10">
    <property type="entry name" value="Immunoglobulins"/>
    <property type="match status" value="3"/>
</dbReference>
<dbReference type="InterPro" id="IPR006102">
    <property type="entry name" value="Ig-like_GH2"/>
</dbReference>
<dbReference type="InterPro" id="IPR006101">
    <property type="entry name" value="Glyco_hydro_2"/>
</dbReference>
<feature type="domain" description="Glycosyl hydrolases family 2 sugar binding" evidence="7">
    <location>
        <begin position="120"/>
        <end position="243"/>
    </location>
</feature>
<dbReference type="InterPro" id="IPR006103">
    <property type="entry name" value="Glyco_hydro_2_cat"/>
</dbReference>
<evidence type="ECO:0000259" key="5">
    <source>
        <dbReference type="Pfam" id="PF00703"/>
    </source>
</evidence>